<dbReference type="PANTHER" id="PTHR44200:SF1">
    <property type="entry name" value="DNAJ HOMOLOG SUBFAMILY C MEMBER 7"/>
    <property type="match status" value="1"/>
</dbReference>
<feature type="domain" description="J" evidence="2">
    <location>
        <begin position="190"/>
        <end position="248"/>
    </location>
</feature>
<dbReference type="Gene3D" id="1.25.40.10">
    <property type="entry name" value="Tetratricopeptide repeat domain"/>
    <property type="match status" value="1"/>
</dbReference>
<dbReference type="InterPro" id="IPR011990">
    <property type="entry name" value="TPR-like_helical_dom_sf"/>
</dbReference>
<organism evidence="3 4">
    <name type="scientific">Prorocentrum cordatum</name>
    <dbReference type="NCBI Taxonomy" id="2364126"/>
    <lineage>
        <taxon>Eukaryota</taxon>
        <taxon>Sar</taxon>
        <taxon>Alveolata</taxon>
        <taxon>Dinophyceae</taxon>
        <taxon>Prorocentrales</taxon>
        <taxon>Prorocentraceae</taxon>
        <taxon>Prorocentrum</taxon>
    </lineage>
</organism>
<dbReference type="SUPFAM" id="SSF46565">
    <property type="entry name" value="Chaperone J-domain"/>
    <property type="match status" value="1"/>
</dbReference>
<sequence>MRRAAEARHRGDVGAEIWHLREAAEAAGENEAGRAEALCLLAETYVRLEQWQDAFRESTAAVKRSPGQARSHAARGMAASKLGYLAEAVSSWETAELLGGVPRAAQEAEACRQRLRAFFAANSAAPPNGQRSPGSQSAGDGQDWEESWRRSGWQGGRTGFKSSGAAGAFGAGAGSGTSSSGGCCSPDLQRSLNILGLATGAGGTLPVPDDVRKAYRKLALQAHPDKPGGSKTKFQQLQDAYERLLAAV</sequence>
<evidence type="ECO:0000313" key="4">
    <source>
        <dbReference type="Proteomes" id="UP001189429"/>
    </source>
</evidence>
<proteinExistence type="predicted"/>
<keyword evidence="4" id="KW-1185">Reference proteome</keyword>
<dbReference type="Proteomes" id="UP001189429">
    <property type="component" value="Unassembled WGS sequence"/>
</dbReference>
<evidence type="ECO:0000259" key="2">
    <source>
        <dbReference type="PROSITE" id="PS50076"/>
    </source>
</evidence>
<dbReference type="PANTHER" id="PTHR44200">
    <property type="entry name" value="DNAJ HOMOLOG SUBFAMILY C MEMBER 7"/>
    <property type="match status" value="1"/>
</dbReference>
<feature type="region of interest" description="Disordered" evidence="1">
    <location>
        <begin position="123"/>
        <end position="159"/>
    </location>
</feature>
<gene>
    <name evidence="3" type="ORF">PCOR1329_LOCUS51152</name>
</gene>
<dbReference type="PROSITE" id="PS50076">
    <property type="entry name" value="DNAJ_2"/>
    <property type="match status" value="1"/>
</dbReference>
<accession>A0ABN9USN9</accession>
<reference evidence="3" key="1">
    <citation type="submission" date="2023-10" db="EMBL/GenBank/DDBJ databases">
        <authorList>
            <person name="Chen Y."/>
            <person name="Shah S."/>
            <person name="Dougan E. K."/>
            <person name="Thang M."/>
            <person name="Chan C."/>
        </authorList>
    </citation>
    <scope>NUCLEOTIDE SEQUENCE [LARGE SCALE GENOMIC DNA]</scope>
</reference>
<dbReference type="InterPro" id="IPR001623">
    <property type="entry name" value="DnaJ_domain"/>
</dbReference>
<dbReference type="Pfam" id="PF00226">
    <property type="entry name" value="DnaJ"/>
    <property type="match status" value="1"/>
</dbReference>
<dbReference type="Gene3D" id="1.10.287.110">
    <property type="entry name" value="DnaJ domain"/>
    <property type="match status" value="1"/>
</dbReference>
<evidence type="ECO:0000313" key="3">
    <source>
        <dbReference type="EMBL" id="CAK0862834.1"/>
    </source>
</evidence>
<dbReference type="InterPro" id="IPR052758">
    <property type="entry name" value="SRC_co-chaperone"/>
</dbReference>
<dbReference type="SUPFAM" id="SSF48452">
    <property type="entry name" value="TPR-like"/>
    <property type="match status" value="1"/>
</dbReference>
<feature type="compositionally biased region" description="Polar residues" evidence="1">
    <location>
        <begin position="129"/>
        <end position="139"/>
    </location>
</feature>
<dbReference type="CDD" id="cd06257">
    <property type="entry name" value="DnaJ"/>
    <property type="match status" value="1"/>
</dbReference>
<dbReference type="EMBL" id="CAUYUJ010016200">
    <property type="protein sequence ID" value="CAK0862834.1"/>
    <property type="molecule type" value="Genomic_DNA"/>
</dbReference>
<dbReference type="InterPro" id="IPR036869">
    <property type="entry name" value="J_dom_sf"/>
</dbReference>
<dbReference type="SMART" id="SM00271">
    <property type="entry name" value="DnaJ"/>
    <property type="match status" value="1"/>
</dbReference>
<name>A0ABN9USN9_9DINO</name>
<protein>
    <recommendedName>
        <fullName evidence="2">J domain-containing protein</fullName>
    </recommendedName>
</protein>
<comment type="caution">
    <text evidence="3">The sequence shown here is derived from an EMBL/GenBank/DDBJ whole genome shotgun (WGS) entry which is preliminary data.</text>
</comment>
<evidence type="ECO:0000256" key="1">
    <source>
        <dbReference type="SAM" id="MobiDB-lite"/>
    </source>
</evidence>